<name>A0AA39CQA0_9EURO</name>
<dbReference type="InterPro" id="IPR007219">
    <property type="entry name" value="XnlR_reg_dom"/>
</dbReference>
<dbReference type="Proteomes" id="UP001172673">
    <property type="component" value="Unassembled WGS sequence"/>
</dbReference>
<reference evidence="8" key="1">
    <citation type="submission" date="2022-10" db="EMBL/GenBank/DDBJ databases">
        <title>Culturing micro-colonial fungi from biological soil crusts in the Mojave desert and describing Neophaeococcomyces mojavensis, and introducing the new genera and species Taxawa tesnikishii.</title>
        <authorList>
            <person name="Kurbessoian T."/>
            <person name="Stajich J.E."/>
        </authorList>
    </citation>
    <scope>NUCLEOTIDE SEQUENCE</scope>
    <source>
        <strain evidence="8">TK_41</strain>
    </source>
</reference>
<dbReference type="Pfam" id="PF04082">
    <property type="entry name" value="Fungal_trans"/>
    <property type="match status" value="1"/>
</dbReference>
<keyword evidence="9" id="KW-1185">Reference proteome</keyword>
<evidence type="ECO:0000256" key="2">
    <source>
        <dbReference type="ARBA" id="ARBA00023015"/>
    </source>
</evidence>
<evidence type="ECO:0000256" key="3">
    <source>
        <dbReference type="ARBA" id="ARBA00023125"/>
    </source>
</evidence>
<evidence type="ECO:0000313" key="9">
    <source>
        <dbReference type="Proteomes" id="UP001172673"/>
    </source>
</evidence>
<evidence type="ECO:0000259" key="7">
    <source>
        <dbReference type="SMART" id="SM00906"/>
    </source>
</evidence>
<dbReference type="GO" id="GO:0003677">
    <property type="term" value="F:DNA binding"/>
    <property type="evidence" value="ECO:0007669"/>
    <property type="project" value="UniProtKB-KW"/>
</dbReference>
<keyword evidence="3" id="KW-0238">DNA-binding</keyword>
<evidence type="ECO:0000256" key="4">
    <source>
        <dbReference type="ARBA" id="ARBA00023163"/>
    </source>
</evidence>
<evidence type="ECO:0000256" key="1">
    <source>
        <dbReference type="ARBA" id="ARBA00022833"/>
    </source>
</evidence>
<dbReference type="EMBL" id="JAPDRK010000001">
    <property type="protein sequence ID" value="KAJ9616662.1"/>
    <property type="molecule type" value="Genomic_DNA"/>
</dbReference>
<feature type="region of interest" description="Disordered" evidence="6">
    <location>
        <begin position="1"/>
        <end position="32"/>
    </location>
</feature>
<dbReference type="PANTHER" id="PTHR47171:SF1">
    <property type="entry name" value="ZN(II)2CYS6 TRANSCRIPTION FACTOR (EUROFUNG)"/>
    <property type="match status" value="1"/>
</dbReference>
<proteinExistence type="predicted"/>
<organism evidence="8 9">
    <name type="scientific">Cladophialophora chaetospira</name>
    <dbReference type="NCBI Taxonomy" id="386627"/>
    <lineage>
        <taxon>Eukaryota</taxon>
        <taxon>Fungi</taxon>
        <taxon>Dikarya</taxon>
        <taxon>Ascomycota</taxon>
        <taxon>Pezizomycotina</taxon>
        <taxon>Eurotiomycetes</taxon>
        <taxon>Chaetothyriomycetidae</taxon>
        <taxon>Chaetothyriales</taxon>
        <taxon>Herpotrichiellaceae</taxon>
        <taxon>Cladophialophora</taxon>
    </lineage>
</organism>
<dbReference type="CDD" id="cd12148">
    <property type="entry name" value="fungal_TF_MHR"/>
    <property type="match status" value="1"/>
</dbReference>
<evidence type="ECO:0000313" key="8">
    <source>
        <dbReference type="EMBL" id="KAJ9616662.1"/>
    </source>
</evidence>
<dbReference type="AlphaFoldDB" id="A0AA39CQA0"/>
<dbReference type="PANTHER" id="PTHR47171">
    <property type="entry name" value="FARA-RELATED"/>
    <property type="match status" value="1"/>
</dbReference>
<feature type="region of interest" description="Disordered" evidence="6">
    <location>
        <begin position="100"/>
        <end position="135"/>
    </location>
</feature>
<keyword evidence="5" id="KW-0539">Nucleus</keyword>
<dbReference type="InterPro" id="IPR052073">
    <property type="entry name" value="Amide_Lactam_Regulators"/>
</dbReference>
<feature type="domain" description="Xylanolytic transcriptional activator regulatory" evidence="7">
    <location>
        <begin position="265"/>
        <end position="337"/>
    </location>
</feature>
<keyword evidence="2" id="KW-0805">Transcription regulation</keyword>
<evidence type="ECO:0000256" key="6">
    <source>
        <dbReference type="SAM" id="MobiDB-lite"/>
    </source>
</evidence>
<keyword evidence="4" id="KW-0804">Transcription</keyword>
<dbReference type="GO" id="GO:0006351">
    <property type="term" value="P:DNA-templated transcription"/>
    <property type="evidence" value="ECO:0007669"/>
    <property type="project" value="InterPro"/>
</dbReference>
<gene>
    <name evidence="8" type="ORF">H2200_000381</name>
</gene>
<protein>
    <recommendedName>
        <fullName evidence="7">Xylanolytic transcriptional activator regulatory domain-containing protein</fullName>
    </recommendedName>
</protein>
<evidence type="ECO:0000256" key="5">
    <source>
        <dbReference type="ARBA" id="ARBA00023242"/>
    </source>
</evidence>
<keyword evidence="1" id="KW-0862">Zinc</keyword>
<dbReference type="SMART" id="SM00906">
    <property type="entry name" value="Fungal_trans"/>
    <property type="match status" value="1"/>
</dbReference>
<comment type="caution">
    <text evidence="8">The sequence shown here is derived from an EMBL/GenBank/DDBJ whole genome shotgun (WGS) entry which is preliminary data.</text>
</comment>
<accession>A0AA39CQA0</accession>
<dbReference type="GO" id="GO:0008270">
    <property type="term" value="F:zinc ion binding"/>
    <property type="evidence" value="ECO:0007669"/>
    <property type="project" value="InterPro"/>
</dbReference>
<sequence>MAASLYPLPTPDVPPHINYTDASPSQPSAHRDTGTIAIERQAIDPGSTANADTATPRSLHAMFEDFLRQQGISDEGVAEKLGFVLLSESSPLTFALGEIQQGKNQRPPGNEPQAPRDPTGDALASGSQNGRHPSHMTTHDIAYLQSKGAFDLPESSMMDALLEAFTNRFHPLYSIVDIDQLQLLYRQQRLPWILLQAICFIGATFCDATIIHQSSLKRRSRARRIFYDRTKALFDLGYEANKVVLLQSVLMLTFWGPHMKTYWNPSSWVDFATTIAASLGIHRSSNLLQYDVKNRRLVRRLWWTVLARDASCATLLGRPFRIRLSQCNTEQLTLDDFNRSGKDGHDHELHALYQIHGSRLSLILREIIQWHSGGDLDCEKQTSLHTMLRNWKLDLPTAIDWTSQRNQKNIFANSLKIIYHHHLILLYLGNPGQNHGSVENPSNALSPLAEVVVSAAQIISSSALSLMVSSSVSSMPHEIFTGFFIAGVVFYRQVQQQQSPLAQLQRAALDNCQMILNEARENCDAAQWMMRVFDFLLAGTSNSGGHEVLSSAPGNTSTPAAKGCVASLNDPPHILDSSSEARDLGMLSMDWDYPFPEDPDSLANDFFFLPDLYVPAVGDMADMQFRVHP</sequence>